<protein>
    <submittedName>
        <fullName evidence="2">Uncharacterized protein</fullName>
    </submittedName>
</protein>
<feature type="transmembrane region" description="Helical" evidence="1">
    <location>
        <begin position="20"/>
        <end position="40"/>
    </location>
</feature>
<keyword evidence="1" id="KW-1133">Transmembrane helix</keyword>
<evidence type="ECO:0000256" key="1">
    <source>
        <dbReference type="SAM" id="Phobius"/>
    </source>
</evidence>
<keyword evidence="1" id="KW-0812">Transmembrane</keyword>
<sequence length="71" mass="7995">MLSFHLHYTTALRCDLAYRFQVKLTVVAAITFSVHAFLLCNSPPEEQNLSSLILCMIGGSMTLYISSLLLW</sequence>
<feature type="transmembrane region" description="Helical" evidence="1">
    <location>
        <begin position="52"/>
        <end position="70"/>
    </location>
</feature>
<dbReference type="AlphaFoldDB" id="A0A5N6VBJ4"/>
<dbReference type="Proteomes" id="UP000326950">
    <property type="component" value="Unassembled WGS sequence"/>
</dbReference>
<evidence type="ECO:0000313" key="2">
    <source>
        <dbReference type="EMBL" id="KAE8168030.1"/>
    </source>
</evidence>
<reference evidence="2 3" key="1">
    <citation type="submission" date="2019-04" db="EMBL/GenBank/DDBJ databases">
        <title>Friends and foes A comparative genomics study of 23 Aspergillus species from section Flavi.</title>
        <authorList>
            <consortium name="DOE Joint Genome Institute"/>
            <person name="Kjaerbolling I."/>
            <person name="Vesth T."/>
            <person name="Frisvad J.C."/>
            <person name="Nybo J.L."/>
            <person name="Theobald S."/>
            <person name="Kildgaard S."/>
            <person name="Isbrandt T."/>
            <person name="Kuo A."/>
            <person name="Sato A."/>
            <person name="Lyhne E.K."/>
            <person name="Kogle M.E."/>
            <person name="Wiebenga A."/>
            <person name="Kun R.S."/>
            <person name="Lubbers R.J."/>
            <person name="Makela M.R."/>
            <person name="Barry K."/>
            <person name="Chovatia M."/>
            <person name="Clum A."/>
            <person name="Daum C."/>
            <person name="Haridas S."/>
            <person name="He G."/>
            <person name="LaButti K."/>
            <person name="Lipzen A."/>
            <person name="Mondo S."/>
            <person name="Riley R."/>
            <person name="Salamov A."/>
            <person name="Simmons B.A."/>
            <person name="Magnuson J.K."/>
            <person name="Henrissat B."/>
            <person name="Mortensen U.H."/>
            <person name="Larsen T.O."/>
            <person name="Devries R.P."/>
            <person name="Grigoriev I.V."/>
            <person name="Machida M."/>
            <person name="Baker S.E."/>
            <person name="Andersen M.R."/>
        </authorList>
    </citation>
    <scope>NUCLEOTIDE SEQUENCE [LARGE SCALE GENOMIC DNA]</scope>
    <source>
        <strain evidence="2 3">CBS 117626</strain>
    </source>
</reference>
<dbReference type="EMBL" id="ML738587">
    <property type="protein sequence ID" value="KAE8168030.1"/>
    <property type="molecule type" value="Genomic_DNA"/>
</dbReference>
<name>A0A5N6VBJ4_ASPTM</name>
<dbReference type="OrthoDB" id="10448759at2759"/>
<organism evidence="2 3">
    <name type="scientific">Aspergillus tamarii</name>
    <dbReference type="NCBI Taxonomy" id="41984"/>
    <lineage>
        <taxon>Eukaryota</taxon>
        <taxon>Fungi</taxon>
        <taxon>Dikarya</taxon>
        <taxon>Ascomycota</taxon>
        <taxon>Pezizomycotina</taxon>
        <taxon>Eurotiomycetes</taxon>
        <taxon>Eurotiomycetidae</taxon>
        <taxon>Eurotiales</taxon>
        <taxon>Aspergillaceae</taxon>
        <taxon>Aspergillus</taxon>
        <taxon>Aspergillus subgen. Circumdati</taxon>
    </lineage>
</organism>
<gene>
    <name evidence="2" type="ORF">BDV40DRAFT_252281</name>
</gene>
<keyword evidence="3" id="KW-1185">Reference proteome</keyword>
<accession>A0A5N6VBJ4</accession>
<evidence type="ECO:0000313" key="3">
    <source>
        <dbReference type="Proteomes" id="UP000326950"/>
    </source>
</evidence>
<proteinExistence type="predicted"/>
<keyword evidence="1" id="KW-0472">Membrane</keyword>